<evidence type="ECO:0000313" key="3">
    <source>
        <dbReference type="Proteomes" id="UP001178507"/>
    </source>
</evidence>
<sequence length="363" mass="39784">MRFTQTKQALLLLLPLVFALRERLDYKQVASTTEQLLQWDATQQPYQRGGKLGVQLEIGYSSWMTTKMIGPFLGTFQKTMVDNLSNAGIRAVVDVGGDFMPVSKGYILPIFVEVQGVSDIDTFNEKNLENTKVNLMDTMQKGSPGPGGVGFATDAESMEARMKKEYPEAVKSVQVRDAGRLQIELKLEFWLQPLQAKAGISSTSELAEMIWGNVTSTNWEKAHAKGIDLFVAGPAQSKESRTFTLREAKPFAEGGPAKCITPPDFAQIASGDNGKATLWEEGSDDKKVLGVRMVITLFSINELIESNFVAARNTVLLGLMEELPDKIQASKELCSFTPCGWSPMDPRAAPLPHDSVTCGPLPS</sequence>
<dbReference type="AlphaFoldDB" id="A0AA36IK60"/>
<feature type="signal peptide" evidence="1">
    <location>
        <begin position="1"/>
        <end position="19"/>
    </location>
</feature>
<reference evidence="2" key="1">
    <citation type="submission" date="2023-08" db="EMBL/GenBank/DDBJ databases">
        <authorList>
            <person name="Chen Y."/>
            <person name="Shah S."/>
            <person name="Dougan E. K."/>
            <person name="Thang M."/>
            <person name="Chan C."/>
        </authorList>
    </citation>
    <scope>NUCLEOTIDE SEQUENCE</scope>
</reference>
<dbReference type="Proteomes" id="UP001178507">
    <property type="component" value="Unassembled WGS sequence"/>
</dbReference>
<keyword evidence="3" id="KW-1185">Reference proteome</keyword>
<proteinExistence type="predicted"/>
<name>A0AA36IK60_9DINO</name>
<feature type="chain" id="PRO_5041400540" evidence="1">
    <location>
        <begin position="20"/>
        <end position="363"/>
    </location>
</feature>
<evidence type="ECO:0000256" key="1">
    <source>
        <dbReference type="SAM" id="SignalP"/>
    </source>
</evidence>
<dbReference type="EMBL" id="CAUJNA010001813">
    <property type="protein sequence ID" value="CAJ1389120.1"/>
    <property type="molecule type" value="Genomic_DNA"/>
</dbReference>
<comment type="caution">
    <text evidence="2">The sequence shown here is derived from an EMBL/GenBank/DDBJ whole genome shotgun (WGS) entry which is preliminary data.</text>
</comment>
<accession>A0AA36IK60</accession>
<protein>
    <submittedName>
        <fullName evidence="2">Uncharacterized protein</fullName>
    </submittedName>
</protein>
<gene>
    <name evidence="2" type="ORF">EVOR1521_LOCUS14813</name>
</gene>
<keyword evidence="1" id="KW-0732">Signal</keyword>
<organism evidence="2 3">
    <name type="scientific">Effrenium voratum</name>
    <dbReference type="NCBI Taxonomy" id="2562239"/>
    <lineage>
        <taxon>Eukaryota</taxon>
        <taxon>Sar</taxon>
        <taxon>Alveolata</taxon>
        <taxon>Dinophyceae</taxon>
        <taxon>Suessiales</taxon>
        <taxon>Symbiodiniaceae</taxon>
        <taxon>Effrenium</taxon>
    </lineage>
</organism>
<evidence type="ECO:0000313" key="2">
    <source>
        <dbReference type="EMBL" id="CAJ1389120.1"/>
    </source>
</evidence>